<proteinExistence type="predicted"/>
<comment type="caution">
    <text evidence="3">The sequence shown here is derived from an EMBL/GenBank/DDBJ whole genome shotgun (WGS) entry which is preliminary data.</text>
</comment>
<gene>
    <name evidence="3" type="ORF">NP493_5g15052</name>
</gene>
<dbReference type="PANTHER" id="PTHR45828">
    <property type="entry name" value="CYTOCHROME B561/FERRIC REDUCTASE TRANSMEMBRANE"/>
    <property type="match status" value="1"/>
</dbReference>
<evidence type="ECO:0000313" key="3">
    <source>
        <dbReference type="EMBL" id="KAK2193854.1"/>
    </source>
</evidence>
<accession>A0AAD9ULG3</accession>
<feature type="domain" description="Reelin" evidence="2">
    <location>
        <begin position="24"/>
        <end position="152"/>
    </location>
</feature>
<evidence type="ECO:0000313" key="4">
    <source>
        <dbReference type="Proteomes" id="UP001209878"/>
    </source>
</evidence>
<reference evidence="3" key="1">
    <citation type="journal article" date="2023" name="Mol. Biol. Evol.">
        <title>Third-Generation Sequencing Reveals the Adaptive Role of the Epigenome in Three Deep-Sea Polychaetes.</title>
        <authorList>
            <person name="Perez M."/>
            <person name="Aroh O."/>
            <person name="Sun Y."/>
            <person name="Lan Y."/>
            <person name="Juniper S.K."/>
            <person name="Young C.R."/>
            <person name="Angers B."/>
            <person name="Qian P.Y."/>
        </authorList>
    </citation>
    <scope>NUCLEOTIDE SEQUENCE</scope>
    <source>
        <strain evidence="3">R07B-5</strain>
    </source>
</reference>
<keyword evidence="1" id="KW-0732">Signal</keyword>
<protein>
    <recommendedName>
        <fullName evidence="2">Reelin domain-containing protein</fullName>
    </recommendedName>
</protein>
<dbReference type="Pfam" id="PF02014">
    <property type="entry name" value="Reeler"/>
    <property type="match status" value="1"/>
</dbReference>
<evidence type="ECO:0000259" key="2">
    <source>
        <dbReference type="PROSITE" id="PS51019"/>
    </source>
</evidence>
<dbReference type="InterPro" id="IPR002861">
    <property type="entry name" value="Reeler_dom"/>
</dbReference>
<dbReference type="PANTHER" id="PTHR45828:SF33">
    <property type="entry name" value="DOMON DOMAIN-CONTAINING PROTEIN"/>
    <property type="match status" value="1"/>
</dbReference>
<dbReference type="AlphaFoldDB" id="A0AAD9ULG3"/>
<feature type="signal peptide" evidence="1">
    <location>
        <begin position="1"/>
        <end position="29"/>
    </location>
</feature>
<sequence length="152" mass="16739">MAPASKYLCLASVLGWLLLLPLFLPSAVGWKFGAPTNACFDMMPRHERIKENTPKCPYKLELQDEATTYIPGETLTVCVTGSLFQGFLLQARVVGGTLPVGTFQENLPNNTQLMKCSSDNDSVTHSNVVTKADHTCFKWKAPSDDLGDLRFV</sequence>
<dbReference type="CDD" id="cd08544">
    <property type="entry name" value="Reeler"/>
    <property type="match status" value="1"/>
</dbReference>
<name>A0AAD9ULG3_RIDPI</name>
<keyword evidence="4" id="KW-1185">Reference proteome</keyword>
<dbReference type="Gene3D" id="2.60.40.4060">
    <property type="entry name" value="Reeler domain"/>
    <property type="match status" value="1"/>
</dbReference>
<dbReference type="EMBL" id="JAODUO010000006">
    <property type="protein sequence ID" value="KAK2193854.1"/>
    <property type="molecule type" value="Genomic_DNA"/>
</dbReference>
<dbReference type="InterPro" id="IPR051237">
    <property type="entry name" value="Ferric-chelate_Red/DefProt"/>
</dbReference>
<dbReference type="GO" id="GO:0016020">
    <property type="term" value="C:membrane"/>
    <property type="evidence" value="ECO:0007669"/>
    <property type="project" value="TreeGrafter"/>
</dbReference>
<dbReference type="InterPro" id="IPR042307">
    <property type="entry name" value="Reeler_sf"/>
</dbReference>
<dbReference type="Proteomes" id="UP001209878">
    <property type="component" value="Unassembled WGS sequence"/>
</dbReference>
<organism evidence="3 4">
    <name type="scientific">Ridgeia piscesae</name>
    <name type="common">Tubeworm</name>
    <dbReference type="NCBI Taxonomy" id="27915"/>
    <lineage>
        <taxon>Eukaryota</taxon>
        <taxon>Metazoa</taxon>
        <taxon>Spiralia</taxon>
        <taxon>Lophotrochozoa</taxon>
        <taxon>Annelida</taxon>
        <taxon>Polychaeta</taxon>
        <taxon>Sedentaria</taxon>
        <taxon>Canalipalpata</taxon>
        <taxon>Sabellida</taxon>
        <taxon>Siboglinidae</taxon>
        <taxon>Ridgeia</taxon>
    </lineage>
</organism>
<evidence type="ECO:0000256" key="1">
    <source>
        <dbReference type="SAM" id="SignalP"/>
    </source>
</evidence>
<feature type="chain" id="PRO_5042048305" description="Reelin domain-containing protein" evidence="1">
    <location>
        <begin position="30"/>
        <end position="152"/>
    </location>
</feature>
<dbReference type="PROSITE" id="PS51019">
    <property type="entry name" value="REELIN"/>
    <property type="match status" value="1"/>
</dbReference>